<keyword evidence="1" id="KW-1133">Transmembrane helix</keyword>
<keyword evidence="1" id="KW-0472">Membrane</keyword>
<dbReference type="AlphaFoldDB" id="A0A1F7F471"/>
<reference evidence="2 3" key="1">
    <citation type="journal article" date="2016" name="Nat. Commun.">
        <title>Thousands of microbial genomes shed light on interconnected biogeochemical processes in an aquifer system.</title>
        <authorList>
            <person name="Anantharaman K."/>
            <person name="Brown C.T."/>
            <person name="Hug L.A."/>
            <person name="Sharon I."/>
            <person name="Castelle C.J."/>
            <person name="Probst A.J."/>
            <person name="Thomas B.C."/>
            <person name="Singh A."/>
            <person name="Wilkins M.J."/>
            <person name="Karaoz U."/>
            <person name="Brodie E.L."/>
            <person name="Williams K.H."/>
            <person name="Hubbard S.S."/>
            <person name="Banfield J.F."/>
        </authorList>
    </citation>
    <scope>NUCLEOTIDE SEQUENCE [LARGE SCALE GENOMIC DNA]</scope>
</reference>
<proteinExistence type="predicted"/>
<accession>A0A1F7F471</accession>
<feature type="transmembrane region" description="Helical" evidence="1">
    <location>
        <begin position="34"/>
        <end position="53"/>
    </location>
</feature>
<keyword evidence="1" id="KW-0812">Transmembrane</keyword>
<evidence type="ECO:0000313" key="3">
    <source>
        <dbReference type="Proteomes" id="UP000179243"/>
    </source>
</evidence>
<organism evidence="2 3">
    <name type="scientific">Candidatus Raymondbacteria bacterium RIFOXYD12_FULL_49_13</name>
    <dbReference type="NCBI Taxonomy" id="1817890"/>
    <lineage>
        <taxon>Bacteria</taxon>
        <taxon>Raymondiibacteriota</taxon>
    </lineage>
</organism>
<evidence type="ECO:0000313" key="2">
    <source>
        <dbReference type="EMBL" id="OGK01327.1"/>
    </source>
</evidence>
<dbReference type="Proteomes" id="UP000179243">
    <property type="component" value="Unassembled WGS sequence"/>
</dbReference>
<comment type="caution">
    <text evidence="2">The sequence shown here is derived from an EMBL/GenBank/DDBJ whole genome shotgun (WGS) entry which is preliminary data.</text>
</comment>
<protein>
    <submittedName>
        <fullName evidence="2">Uncharacterized protein</fullName>
    </submittedName>
</protein>
<name>A0A1F7F471_UNCRA</name>
<sequence length="71" mass="7237">MEQNEKQPCCGNADAGAVQPCCGPGSAKKSPLKTILSIALVLAALAVAGYAFFCKGECRSGSSESCPSQQK</sequence>
<dbReference type="EMBL" id="MFYX01000127">
    <property type="protein sequence ID" value="OGK01327.1"/>
    <property type="molecule type" value="Genomic_DNA"/>
</dbReference>
<gene>
    <name evidence="2" type="ORF">A2519_13075</name>
</gene>
<evidence type="ECO:0000256" key="1">
    <source>
        <dbReference type="SAM" id="Phobius"/>
    </source>
</evidence>